<dbReference type="GO" id="GO:0046872">
    <property type="term" value="F:metal ion binding"/>
    <property type="evidence" value="ECO:0007669"/>
    <property type="project" value="UniProtKB-KW"/>
</dbReference>
<keyword evidence="7" id="KW-0106">Calcium</keyword>
<comment type="similarity">
    <text evidence="2">Belongs to the alkaline ceramidase family.</text>
</comment>
<comment type="cofactor">
    <cofactor evidence="8">
        <name>Zn(2+)</name>
        <dbReference type="ChEBI" id="CHEBI:29105"/>
    </cofactor>
</comment>
<evidence type="ECO:0000256" key="1">
    <source>
        <dbReference type="ARBA" id="ARBA00004141"/>
    </source>
</evidence>
<evidence type="ECO:0000256" key="7">
    <source>
        <dbReference type="PIRSR" id="PIRSR608901-1"/>
    </source>
</evidence>
<dbReference type="GO" id="GO:0046514">
    <property type="term" value="P:ceramide catabolic process"/>
    <property type="evidence" value="ECO:0007669"/>
    <property type="project" value="TreeGrafter"/>
</dbReference>
<feature type="binding site" evidence="8">
    <location>
        <position position="230"/>
    </location>
    <ligand>
        <name>Zn(2+)</name>
        <dbReference type="ChEBI" id="CHEBI:29105"/>
        <note>catalytic</note>
    </ligand>
</feature>
<name>A0A9W6WH43_CANBO</name>
<evidence type="ECO:0000313" key="10">
    <source>
        <dbReference type="EMBL" id="GME70499.1"/>
    </source>
</evidence>
<evidence type="ECO:0000256" key="9">
    <source>
        <dbReference type="SAM" id="Phobius"/>
    </source>
</evidence>
<dbReference type="Proteomes" id="UP001165120">
    <property type="component" value="Unassembled WGS sequence"/>
</dbReference>
<evidence type="ECO:0000256" key="6">
    <source>
        <dbReference type="ARBA" id="ARBA00023136"/>
    </source>
</evidence>
<feature type="binding site" evidence="8">
    <location>
        <position position="87"/>
    </location>
    <ligand>
        <name>Zn(2+)</name>
        <dbReference type="ChEBI" id="CHEBI:29105"/>
        <note>catalytic</note>
    </ligand>
</feature>
<keyword evidence="11" id="KW-1185">Reference proteome</keyword>
<keyword evidence="6 9" id="KW-0472">Membrane</keyword>
<accession>A0A9W6WH43</accession>
<dbReference type="GO" id="GO:0016811">
    <property type="term" value="F:hydrolase activity, acting on carbon-nitrogen (but not peptide) bonds, in linear amides"/>
    <property type="evidence" value="ECO:0007669"/>
    <property type="project" value="InterPro"/>
</dbReference>
<evidence type="ECO:0000256" key="5">
    <source>
        <dbReference type="ARBA" id="ARBA00022989"/>
    </source>
</evidence>
<evidence type="ECO:0000256" key="8">
    <source>
        <dbReference type="PIRSR" id="PIRSR608901-2"/>
    </source>
</evidence>
<evidence type="ECO:0000256" key="4">
    <source>
        <dbReference type="ARBA" id="ARBA00022801"/>
    </source>
</evidence>
<protein>
    <submittedName>
        <fullName evidence="10">Unnamed protein product</fullName>
    </submittedName>
</protein>
<organism evidence="10 11">
    <name type="scientific">Candida boidinii</name>
    <name type="common">Yeast</name>
    <dbReference type="NCBI Taxonomy" id="5477"/>
    <lineage>
        <taxon>Eukaryota</taxon>
        <taxon>Fungi</taxon>
        <taxon>Dikarya</taxon>
        <taxon>Ascomycota</taxon>
        <taxon>Saccharomycotina</taxon>
        <taxon>Pichiomycetes</taxon>
        <taxon>Pichiales</taxon>
        <taxon>Pichiaceae</taxon>
        <taxon>Ogataea</taxon>
        <taxon>Ogataea/Candida clade</taxon>
    </lineage>
</organism>
<feature type="transmembrane region" description="Helical" evidence="9">
    <location>
        <begin position="150"/>
        <end position="170"/>
    </location>
</feature>
<dbReference type="GO" id="GO:0046513">
    <property type="term" value="P:ceramide biosynthetic process"/>
    <property type="evidence" value="ECO:0007669"/>
    <property type="project" value="TreeGrafter"/>
</dbReference>
<feature type="transmembrane region" description="Helical" evidence="9">
    <location>
        <begin position="124"/>
        <end position="144"/>
    </location>
</feature>
<keyword evidence="4" id="KW-0378">Hydrolase</keyword>
<comment type="subcellular location">
    <subcellularLocation>
        <location evidence="1">Membrane</location>
        <topology evidence="1">Multi-pass membrane protein</topology>
    </subcellularLocation>
</comment>
<feature type="transmembrane region" description="Helical" evidence="9">
    <location>
        <begin position="100"/>
        <end position="117"/>
    </location>
</feature>
<feature type="binding site" evidence="7">
    <location>
        <position position="26"/>
    </location>
    <ligand>
        <name>Ca(2+)</name>
        <dbReference type="ChEBI" id="CHEBI:29108"/>
    </ligand>
</feature>
<feature type="transmembrane region" description="Helical" evidence="9">
    <location>
        <begin position="68"/>
        <end position="88"/>
    </location>
</feature>
<dbReference type="PANTHER" id="PTHR46187:SF3">
    <property type="entry name" value="ALKALINE CERAMIDASE 3"/>
    <property type="match status" value="1"/>
</dbReference>
<feature type="transmembrane region" description="Helical" evidence="9">
    <location>
        <begin position="40"/>
        <end position="61"/>
    </location>
</feature>
<feature type="binding site" evidence="7">
    <location>
        <position position="30"/>
    </location>
    <ligand>
        <name>Ca(2+)</name>
        <dbReference type="ChEBI" id="CHEBI:29108"/>
    </ligand>
</feature>
<proteinExistence type="inferred from homology"/>
<feature type="binding site" evidence="7">
    <location>
        <position position="39"/>
    </location>
    <ligand>
        <name>Ca(2+)</name>
        <dbReference type="ChEBI" id="CHEBI:29108"/>
    </ligand>
</feature>
<feature type="transmembrane region" description="Helical" evidence="9">
    <location>
        <begin position="221"/>
        <end position="245"/>
    </location>
</feature>
<sequence length="283" mass="33310">MSVFQYKSHPDDYVGFWGPVTATIDWCEENYSISPFFAEFVNSTTNLSFFILAAYHLYSAIKNKHGTLYIFISIGMAFVGLGSWLFHMTLKYEMQLMDELPMIYVTAIPFGYLFSWNKPPLEKALWQYGTFFGTLIMTVVYVFVYKNPVLHQICYASLNFSIIFKTLSNINKYVEDDKMKTFLRKMLVLAFSLFAIGFFIWNLDNIYCPNLISWRRDYLGIPFGFIIEGHGWWHIFTSFGIYYFVIYNEILSTYMEGKQDLYELVWHGPVIEVVLKENLKKLD</sequence>
<dbReference type="PANTHER" id="PTHR46187">
    <property type="entry name" value="ALKALINE CERAMIDASE 3"/>
    <property type="match status" value="1"/>
</dbReference>
<comment type="caution">
    <text evidence="10">The sequence shown here is derived from an EMBL/GenBank/DDBJ whole genome shotgun (WGS) entry which is preliminary data.</text>
</comment>
<gene>
    <name evidence="10" type="ORF">Cboi02_000285700</name>
</gene>
<keyword evidence="7" id="KW-0479">Metal-binding</keyword>
<feature type="binding site" evidence="7">
    <location>
        <position position="28"/>
    </location>
    <ligand>
        <name>Ca(2+)</name>
        <dbReference type="ChEBI" id="CHEBI:29108"/>
    </ligand>
</feature>
<reference evidence="10" key="1">
    <citation type="submission" date="2023-04" db="EMBL/GenBank/DDBJ databases">
        <title>Candida boidinii NBRC 10035.</title>
        <authorList>
            <person name="Ichikawa N."/>
            <person name="Sato H."/>
            <person name="Tonouchi N."/>
        </authorList>
    </citation>
    <scope>NUCLEOTIDE SEQUENCE</scope>
    <source>
        <strain evidence="10">NBRC 10035</strain>
    </source>
</reference>
<dbReference type="InterPro" id="IPR008901">
    <property type="entry name" value="ACER"/>
</dbReference>
<evidence type="ECO:0000256" key="3">
    <source>
        <dbReference type="ARBA" id="ARBA00022692"/>
    </source>
</evidence>
<dbReference type="Pfam" id="PF05875">
    <property type="entry name" value="Ceramidase"/>
    <property type="match status" value="1"/>
</dbReference>
<dbReference type="EMBL" id="BSXN01000910">
    <property type="protein sequence ID" value="GME70499.1"/>
    <property type="molecule type" value="Genomic_DNA"/>
</dbReference>
<evidence type="ECO:0000313" key="11">
    <source>
        <dbReference type="Proteomes" id="UP001165120"/>
    </source>
</evidence>
<keyword evidence="3 9" id="KW-0812">Transmembrane</keyword>
<keyword evidence="5 9" id="KW-1133">Transmembrane helix</keyword>
<dbReference type="GO" id="GO:0005789">
    <property type="term" value="C:endoplasmic reticulum membrane"/>
    <property type="evidence" value="ECO:0007669"/>
    <property type="project" value="TreeGrafter"/>
</dbReference>
<feature type="transmembrane region" description="Helical" evidence="9">
    <location>
        <begin position="182"/>
        <end position="201"/>
    </location>
</feature>
<feature type="binding site" evidence="7">
    <location>
        <position position="25"/>
    </location>
    <ligand>
        <name>Ca(2+)</name>
        <dbReference type="ChEBI" id="CHEBI:29108"/>
    </ligand>
</feature>
<feature type="binding site" evidence="8">
    <location>
        <position position="234"/>
    </location>
    <ligand>
        <name>Zn(2+)</name>
        <dbReference type="ChEBI" id="CHEBI:29105"/>
        <note>catalytic</note>
    </ligand>
</feature>
<dbReference type="AlphaFoldDB" id="A0A9W6WH43"/>
<evidence type="ECO:0000256" key="2">
    <source>
        <dbReference type="ARBA" id="ARBA00009780"/>
    </source>
</evidence>
<keyword evidence="8" id="KW-0862">Zinc</keyword>